<sequence length="148" mass="16473">MTVTPPETNRRTTRQRAAVEQALADHAEFVSAQQLHGTMSESGVRVGLTTVYRALQALEQSGAADVVRDEVGERLYRYRRPEAGHCHYLLCRRCRRHEPLDTDAVEEWVAAVVRSSGFADVEHTLELTGICAGCRNGEDHGLPVRTMS</sequence>
<keyword evidence="4" id="KW-0963">Cytoplasm</keyword>
<dbReference type="CDD" id="cd07153">
    <property type="entry name" value="Fur_like"/>
    <property type="match status" value="1"/>
</dbReference>
<keyword evidence="6" id="KW-0479">Metal-binding</keyword>
<evidence type="ECO:0000313" key="11">
    <source>
        <dbReference type="EMBL" id="MFC5228138.1"/>
    </source>
</evidence>
<gene>
    <name evidence="11" type="ORF">ACFPN6_26915</name>
</gene>
<dbReference type="InterPro" id="IPR002481">
    <property type="entry name" value="FUR"/>
</dbReference>
<dbReference type="Pfam" id="PF01475">
    <property type="entry name" value="FUR"/>
    <property type="match status" value="1"/>
</dbReference>
<evidence type="ECO:0000256" key="5">
    <source>
        <dbReference type="ARBA" id="ARBA00022491"/>
    </source>
</evidence>
<comment type="subcellular location">
    <subcellularLocation>
        <location evidence="1">Cytoplasm</location>
    </subcellularLocation>
</comment>
<keyword evidence="9" id="KW-0238">DNA-binding</keyword>
<organism evidence="11 12">
    <name type="scientific">Streptomyces fimbriatus</name>
    <dbReference type="NCBI Taxonomy" id="68197"/>
    <lineage>
        <taxon>Bacteria</taxon>
        <taxon>Bacillati</taxon>
        <taxon>Actinomycetota</taxon>
        <taxon>Actinomycetes</taxon>
        <taxon>Kitasatosporales</taxon>
        <taxon>Streptomycetaceae</taxon>
        <taxon>Streptomyces</taxon>
    </lineage>
</organism>
<dbReference type="InterPro" id="IPR036390">
    <property type="entry name" value="WH_DNA-bd_sf"/>
</dbReference>
<evidence type="ECO:0000256" key="2">
    <source>
        <dbReference type="ARBA" id="ARBA00007957"/>
    </source>
</evidence>
<protein>
    <submittedName>
        <fullName evidence="11">Fur family transcriptional regulator</fullName>
    </submittedName>
</protein>
<comment type="caution">
    <text evidence="11">The sequence shown here is derived from an EMBL/GenBank/DDBJ whole genome shotgun (WGS) entry which is preliminary data.</text>
</comment>
<comment type="subunit">
    <text evidence="3">Homodimer.</text>
</comment>
<keyword evidence="12" id="KW-1185">Reference proteome</keyword>
<evidence type="ECO:0000256" key="10">
    <source>
        <dbReference type="ARBA" id="ARBA00023163"/>
    </source>
</evidence>
<accession>A0ABW0DD81</accession>
<keyword evidence="7" id="KW-0862">Zinc</keyword>
<keyword evidence="10" id="KW-0804">Transcription</keyword>
<evidence type="ECO:0000313" key="12">
    <source>
        <dbReference type="Proteomes" id="UP001596156"/>
    </source>
</evidence>
<evidence type="ECO:0000256" key="7">
    <source>
        <dbReference type="ARBA" id="ARBA00022833"/>
    </source>
</evidence>
<keyword evidence="8" id="KW-0805">Transcription regulation</keyword>
<comment type="similarity">
    <text evidence="2">Belongs to the Fur family.</text>
</comment>
<dbReference type="RefSeq" id="WP_344642486.1">
    <property type="nucleotide sequence ID" value="NZ_BAAASS010000002.1"/>
</dbReference>
<evidence type="ECO:0000256" key="9">
    <source>
        <dbReference type="ARBA" id="ARBA00023125"/>
    </source>
</evidence>
<reference evidence="12" key="1">
    <citation type="journal article" date="2019" name="Int. J. Syst. Evol. Microbiol.">
        <title>The Global Catalogue of Microorganisms (GCM) 10K type strain sequencing project: providing services to taxonomists for standard genome sequencing and annotation.</title>
        <authorList>
            <consortium name="The Broad Institute Genomics Platform"/>
            <consortium name="The Broad Institute Genome Sequencing Center for Infectious Disease"/>
            <person name="Wu L."/>
            <person name="Ma J."/>
        </authorList>
    </citation>
    <scope>NUCLEOTIDE SEQUENCE [LARGE SCALE GENOMIC DNA]</scope>
    <source>
        <strain evidence="12">CCM 8479</strain>
    </source>
</reference>
<evidence type="ECO:0000256" key="6">
    <source>
        <dbReference type="ARBA" id="ARBA00022723"/>
    </source>
</evidence>
<evidence type="ECO:0000256" key="8">
    <source>
        <dbReference type="ARBA" id="ARBA00023015"/>
    </source>
</evidence>
<dbReference type="SUPFAM" id="SSF46785">
    <property type="entry name" value="Winged helix' DNA-binding domain"/>
    <property type="match status" value="1"/>
</dbReference>
<evidence type="ECO:0000256" key="4">
    <source>
        <dbReference type="ARBA" id="ARBA00022490"/>
    </source>
</evidence>
<proteinExistence type="inferred from homology"/>
<dbReference type="PANTHER" id="PTHR33202:SF2">
    <property type="entry name" value="FERRIC UPTAKE REGULATION PROTEIN"/>
    <property type="match status" value="1"/>
</dbReference>
<evidence type="ECO:0000256" key="3">
    <source>
        <dbReference type="ARBA" id="ARBA00011738"/>
    </source>
</evidence>
<dbReference type="Gene3D" id="3.30.1490.190">
    <property type="match status" value="1"/>
</dbReference>
<dbReference type="Gene3D" id="1.10.10.10">
    <property type="entry name" value="Winged helix-like DNA-binding domain superfamily/Winged helix DNA-binding domain"/>
    <property type="match status" value="1"/>
</dbReference>
<dbReference type="InterPro" id="IPR036388">
    <property type="entry name" value="WH-like_DNA-bd_sf"/>
</dbReference>
<dbReference type="Proteomes" id="UP001596156">
    <property type="component" value="Unassembled WGS sequence"/>
</dbReference>
<name>A0ABW0DD81_STRFI</name>
<dbReference type="InterPro" id="IPR043135">
    <property type="entry name" value="Fur_C"/>
</dbReference>
<dbReference type="EMBL" id="JBHSKL010000037">
    <property type="protein sequence ID" value="MFC5228138.1"/>
    <property type="molecule type" value="Genomic_DNA"/>
</dbReference>
<dbReference type="PANTHER" id="PTHR33202">
    <property type="entry name" value="ZINC UPTAKE REGULATION PROTEIN"/>
    <property type="match status" value="1"/>
</dbReference>
<keyword evidence="5" id="KW-0678">Repressor</keyword>
<evidence type="ECO:0000256" key="1">
    <source>
        <dbReference type="ARBA" id="ARBA00004496"/>
    </source>
</evidence>